<proteinExistence type="predicted"/>
<gene>
    <name evidence="2" type="ORF">KI387_000207</name>
</gene>
<protein>
    <submittedName>
        <fullName evidence="2">Uncharacterized protein</fullName>
    </submittedName>
</protein>
<feature type="compositionally biased region" description="Low complexity" evidence="1">
    <location>
        <begin position="102"/>
        <end position="113"/>
    </location>
</feature>
<dbReference type="EMBL" id="JAHRHJ020000001">
    <property type="protein sequence ID" value="KAH9328099.1"/>
    <property type="molecule type" value="Genomic_DNA"/>
</dbReference>
<evidence type="ECO:0000313" key="2">
    <source>
        <dbReference type="EMBL" id="KAH9328099.1"/>
    </source>
</evidence>
<reference evidence="2 3" key="1">
    <citation type="journal article" date="2021" name="Nat. Plants">
        <title>The Taxus genome provides insights into paclitaxel biosynthesis.</title>
        <authorList>
            <person name="Xiong X."/>
            <person name="Gou J."/>
            <person name="Liao Q."/>
            <person name="Li Y."/>
            <person name="Zhou Q."/>
            <person name="Bi G."/>
            <person name="Li C."/>
            <person name="Du R."/>
            <person name="Wang X."/>
            <person name="Sun T."/>
            <person name="Guo L."/>
            <person name="Liang H."/>
            <person name="Lu P."/>
            <person name="Wu Y."/>
            <person name="Zhang Z."/>
            <person name="Ro D.K."/>
            <person name="Shang Y."/>
            <person name="Huang S."/>
            <person name="Yan J."/>
        </authorList>
    </citation>
    <scope>NUCLEOTIDE SEQUENCE [LARGE SCALE GENOMIC DNA]</scope>
    <source>
        <strain evidence="2">Ta-2019</strain>
    </source>
</reference>
<dbReference type="AlphaFoldDB" id="A0AA38LLJ3"/>
<feature type="non-terminal residue" evidence="2">
    <location>
        <position position="1"/>
    </location>
</feature>
<feature type="non-terminal residue" evidence="2">
    <location>
        <position position="113"/>
    </location>
</feature>
<name>A0AA38LLJ3_TAXCH</name>
<feature type="compositionally biased region" description="Polar residues" evidence="1">
    <location>
        <begin position="1"/>
        <end position="11"/>
    </location>
</feature>
<sequence>AEGSHESTTSIARFGGCDSREGPSLRSGAVNTGACYGYTGTDWGVIGVVSLGTGTGTGTSIGTGTASGPCSGTDSSSTATIGIGSGLGCIGRAGPTSFRSQGTSPTSHGGTGP</sequence>
<feature type="region of interest" description="Disordered" evidence="1">
    <location>
        <begin position="1"/>
        <end position="25"/>
    </location>
</feature>
<accession>A0AA38LLJ3</accession>
<dbReference type="Proteomes" id="UP000824469">
    <property type="component" value="Unassembled WGS sequence"/>
</dbReference>
<organism evidence="2 3">
    <name type="scientific">Taxus chinensis</name>
    <name type="common">Chinese yew</name>
    <name type="synonym">Taxus wallichiana var. chinensis</name>
    <dbReference type="NCBI Taxonomy" id="29808"/>
    <lineage>
        <taxon>Eukaryota</taxon>
        <taxon>Viridiplantae</taxon>
        <taxon>Streptophyta</taxon>
        <taxon>Embryophyta</taxon>
        <taxon>Tracheophyta</taxon>
        <taxon>Spermatophyta</taxon>
        <taxon>Pinopsida</taxon>
        <taxon>Pinidae</taxon>
        <taxon>Conifers II</taxon>
        <taxon>Cupressales</taxon>
        <taxon>Taxaceae</taxon>
        <taxon>Taxus</taxon>
    </lineage>
</organism>
<comment type="caution">
    <text evidence="2">The sequence shown here is derived from an EMBL/GenBank/DDBJ whole genome shotgun (WGS) entry which is preliminary data.</text>
</comment>
<evidence type="ECO:0000313" key="3">
    <source>
        <dbReference type="Proteomes" id="UP000824469"/>
    </source>
</evidence>
<feature type="region of interest" description="Disordered" evidence="1">
    <location>
        <begin position="92"/>
        <end position="113"/>
    </location>
</feature>
<evidence type="ECO:0000256" key="1">
    <source>
        <dbReference type="SAM" id="MobiDB-lite"/>
    </source>
</evidence>
<keyword evidence="3" id="KW-1185">Reference proteome</keyword>